<evidence type="ECO:0000313" key="2">
    <source>
        <dbReference type="Proteomes" id="UP000199452"/>
    </source>
</evidence>
<evidence type="ECO:0000313" key="1">
    <source>
        <dbReference type="EMBL" id="SDB83110.1"/>
    </source>
</evidence>
<proteinExistence type="predicted"/>
<sequence length="29" mass="3281">MHTSFYQKVDSIILKILAANLKHIKIALA</sequence>
<keyword evidence="2" id="KW-1185">Reference proteome</keyword>
<protein>
    <submittedName>
        <fullName evidence="1">Uncharacterized protein</fullName>
    </submittedName>
</protein>
<organism evidence="1 2">
    <name type="scientific">Williamwhitmania taraxaci</name>
    <dbReference type="NCBI Taxonomy" id="1640674"/>
    <lineage>
        <taxon>Bacteria</taxon>
        <taxon>Pseudomonadati</taxon>
        <taxon>Bacteroidota</taxon>
        <taxon>Bacteroidia</taxon>
        <taxon>Bacteroidales</taxon>
        <taxon>Williamwhitmaniaceae</taxon>
        <taxon>Williamwhitmania</taxon>
    </lineage>
</organism>
<dbReference type="AlphaFoldDB" id="A0A1G6GM75"/>
<dbReference type="EMBL" id="FMYP01000002">
    <property type="protein sequence ID" value="SDB83110.1"/>
    <property type="molecule type" value="Genomic_DNA"/>
</dbReference>
<reference evidence="1 2" key="1">
    <citation type="submission" date="2016-09" db="EMBL/GenBank/DDBJ databases">
        <authorList>
            <person name="Capua I."/>
            <person name="De Benedictis P."/>
            <person name="Joannis T."/>
            <person name="Lombin L.H."/>
            <person name="Cattoli G."/>
        </authorList>
    </citation>
    <scope>NUCLEOTIDE SEQUENCE [LARGE SCALE GENOMIC DNA]</scope>
    <source>
        <strain evidence="1 2">A7P-90m</strain>
    </source>
</reference>
<accession>A0A1G6GM75</accession>
<dbReference type="Proteomes" id="UP000199452">
    <property type="component" value="Unassembled WGS sequence"/>
</dbReference>
<name>A0A1G6GM75_9BACT</name>
<gene>
    <name evidence="1" type="ORF">SAMN05216323_100257</name>
</gene>